<sequence>MNKKTLSRIAAIYTVVVLGGFIIYACTIQENWIIDTQKYFSQIVTFVVLASIGLILAGISGASLRDEGKRVSKKAVYGGISIAVFFLLWRLSMGLL</sequence>
<proteinExistence type="predicted"/>
<feature type="transmembrane region" description="Helical" evidence="1">
    <location>
        <begin position="12"/>
        <end position="33"/>
    </location>
</feature>
<keyword evidence="1" id="KW-0812">Transmembrane</keyword>
<name>A0A5D4QRK5_9BACI</name>
<accession>A0A5D4QRK5</accession>
<dbReference type="PROSITE" id="PS51257">
    <property type="entry name" value="PROKAR_LIPOPROTEIN"/>
    <property type="match status" value="1"/>
</dbReference>
<reference evidence="2 3" key="1">
    <citation type="submission" date="2019-08" db="EMBL/GenBank/DDBJ databases">
        <title>Bacillus genomes from the desert of Cuatro Cienegas, Coahuila.</title>
        <authorList>
            <person name="Olmedo-Alvarez G."/>
        </authorList>
    </citation>
    <scope>NUCLEOTIDE SEQUENCE [LARGE SCALE GENOMIC DNA]</scope>
    <source>
        <strain evidence="2 3">CH446_14T</strain>
    </source>
</reference>
<dbReference type="RefSeq" id="WP_148977090.1">
    <property type="nucleotide sequence ID" value="NZ_JBNIKT010000032.1"/>
</dbReference>
<evidence type="ECO:0000313" key="2">
    <source>
        <dbReference type="EMBL" id="TYS41040.1"/>
    </source>
</evidence>
<dbReference type="AlphaFoldDB" id="A0A5D4QRK5"/>
<organism evidence="2 3">
    <name type="scientific">Bacillus infantis</name>
    <dbReference type="NCBI Taxonomy" id="324767"/>
    <lineage>
        <taxon>Bacteria</taxon>
        <taxon>Bacillati</taxon>
        <taxon>Bacillota</taxon>
        <taxon>Bacilli</taxon>
        <taxon>Bacillales</taxon>
        <taxon>Bacillaceae</taxon>
        <taxon>Bacillus</taxon>
    </lineage>
</organism>
<feature type="transmembrane region" description="Helical" evidence="1">
    <location>
        <begin position="75"/>
        <end position="92"/>
    </location>
</feature>
<keyword evidence="1" id="KW-0472">Membrane</keyword>
<feature type="transmembrane region" description="Helical" evidence="1">
    <location>
        <begin position="39"/>
        <end position="63"/>
    </location>
</feature>
<protein>
    <submittedName>
        <fullName evidence="2">Uncharacterized protein</fullName>
    </submittedName>
</protein>
<keyword evidence="1" id="KW-1133">Transmembrane helix</keyword>
<dbReference type="Proteomes" id="UP000322139">
    <property type="component" value="Unassembled WGS sequence"/>
</dbReference>
<gene>
    <name evidence="2" type="ORF">FZD51_24630</name>
</gene>
<evidence type="ECO:0000256" key="1">
    <source>
        <dbReference type="SAM" id="Phobius"/>
    </source>
</evidence>
<evidence type="ECO:0000313" key="3">
    <source>
        <dbReference type="Proteomes" id="UP000322139"/>
    </source>
</evidence>
<dbReference type="EMBL" id="VTER01000020">
    <property type="protein sequence ID" value="TYS41040.1"/>
    <property type="molecule type" value="Genomic_DNA"/>
</dbReference>
<comment type="caution">
    <text evidence="2">The sequence shown here is derived from an EMBL/GenBank/DDBJ whole genome shotgun (WGS) entry which is preliminary data.</text>
</comment>